<gene>
    <name evidence="1" type="ORF">VFPPC_08464</name>
</gene>
<comment type="caution">
    <text evidence="1">The sequence shown here is derived from an EMBL/GenBank/DDBJ whole genome shotgun (WGS) entry which is preliminary data.</text>
</comment>
<name>A0A179FN44_METCM</name>
<dbReference type="GeneID" id="28851166"/>
<dbReference type="Proteomes" id="UP000078397">
    <property type="component" value="Unassembled WGS sequence"/>
</dbReference>
<dbReference type="EMBL" id="LSBJ02000004">
    <property type="protein sequence ID" value="OAQ66994.2"/>
    <property type="molecule type" value="Genomic_DNA"/>
</dbReference>
<evidence type="ECO:0000313" key="1">
    <source>
        <dbReference type="EMBL" id="OAQ66994.2"/>
    </source>
</evidence>
<dbReference type="RefSeq" id="XP_022284411.1">
    <property type="nucleotide sequence ID" value="XM_022428613.1"/>
</dbReference>
<organism evidence="1 2">
    <name type="scientific">Pochonia chlamydosporia 170</name>
    <dbReference type="NCBI Taxonomy" id="1380566"/>
    <lineage>
        <taxon>Eukaryota</taxon>
        <taxon>Fungi</taxon>
        <taxon>Dikarya</taxon>
        <taxon>Ascomycota</taxon>
        <taxon>Pezizomycotina</taxon>
        <taxon>Sordariomycetes</taxon>
        <taxon>Hypocreomycetidae</taxon>
        <taxon>Hypocreales</taxon>
        <taxon>Clavicipitaceae</taxon>
        <taxon>Pochonia</taxon>
    </lineage>
</organism>
<proteinExistence type="predicted"/>
<dbReference type="KEGG" id="pchm:VFPPC_08464"/>
<dbReference type="AlphaFoldDB" id="A0A179FN44"/>
<accession>A0A179FN44</accession>
<protein>
    <submittedName>
        <fullName evidence="1">Uncharacterized protein</fullName>
    </submittedName>
</protein>
<evidence type="ECO:0000313" key="2">
    <source>
        <dbReference type="Proteomes" id="UP000078397"/>
    </source>
</evidence>
<keyword evidence="2" id="KW-1185">Reference proteome</keyword>
<sequence>MQPVVHNQGECEEDLEIVSLGKPIAPSQDAETHLHVPLLRLKVDRVWRQLRHRSVCCWRFRIKLALRPQHKTSPLTQEVPGTPVPAVWLRDKHKNVGDNLGSRSQFLVRALKQGRNIQSDRQGFESTAWDSVLWHEDEPPCHKVSSLTHCALLLNKRQSSILSLLCHIPKPVKAFDAIACNPSARIPDCAGRAMICRGFRTGVDQMLFAQL</sequence>
<reference evidence="1 2" key="1">
    <citation type="journal article" date="2016" name="PLoS Pathog.">
        <title>Biosynthesis of antibiotic leucinostatins in bio-control fungus Purpureocillium lilacinum and their inhibition on phytophthora revealed by genome mining.</title>
        <authorList>
            <person name="Wang G."/>
            <person name="Liu Z."/>
            <person name="Lin R."/>
            <person name="Li E."/>
            <person name="Mao Z."/>
            <person name="Ling J."/>
            <person name="Yang Y."/>
            <person name="Yin W.B."/>
            <person name="Xie B."/>
        </authorList>
    </citation>
    <scope>NUCLEOTIDE SEQUENCE [LARGE SCALE GENOMIC DNA]</scope>
    <source>
        <strain evidence="1">170</strain>
    </source>
</reference>